<feature type="region of interest" description="Disordered" evidence="1">
    <location>
        <begin position="55"/>
        <end position="100"/>
    </location>
</feature>
<proteinExistence type="predicted"/>
<evidence type="ECO:0000256" key="1">
    <source>
        <dbReference type="SAM" id="MobiDB-lite"/>
    </source>
</evidence>
<dbReference type="Proteomes" id="UP000683417">
    <property type="component" value="Unassembled WGS sequence"/>
</dbReference>
<dbReference type="InterPro" id="IPR006994">
    <property type="entry name" value="TCF25/Rqc1"/>
</dbReference>
<accession>A0A9W4D306</accession>
<dbReference type="PANTHER" id="PTHR22684:SF0">
    <property type="entry name" value="RIBOSOME QUALITY CONTROL COMPLEX SUBUNIT TCF25"/>
    <property type="match status" value="1"/>
</dbReference>
<feature type="region of interest" description="Disordered" evidence="1">
    <location>
        <begin position="1"/>
        <end position="38"/>
    </location>
</feature>
<feature type="compositionally biased region" description="Basic and acidic residues" evidence="1">
    <location>
        <begin position="720"/>
        <end position="736"/>
    </location>
</feature>
<evidence type="ECO:0000313" key="2">
    <source>
        <dbReference type="EMBL" id="CAD6501017.1"/>
    </source>
</evidence>
<reference evidence="2" key="1">
    <citation type="submission" date="2020-10" db="EMBL/GenBank/DDBJ databases">
        <authorList>
            <person name="Muller C M."/>
        </authorList>
    </citation>
    <scope>NUCLEOTIDE SEQUENCE</scope>
    <source>
        <strain evidence="2">THUN-12</strain>
    </source>
</reference>
<dbReference type="Pfam" id="PF04910">
    <property type="entry name" value="Tcf25"/>
    <property type="match status" value="1"/>
</dbReference>
<feature type="compositionally biased region" description="Basic and acidic residues" evidence="1">
    <location>
        <begin position="11"/>
        <end position="26"/>
    </location>
</feature>
<feature type="compositionally biased region" description="Acidic residues" evidence="1">
    <location>
        <begin position="27"/>
        <end position="36"/>
    </location>
</feature>
<feature type="compositionally biased region" description="Basic and acidic residues" evidence="1">
    <location>
        <begin position="699"/>
        <end position="710"/>
    </location>
</feature>
<dbReference type="GO" id="GO:0072344">
    <property type="term" value="P:rescue of stalled ribosome"/>
    <property type="evidence" value="ECO:0007669"/>
    <property type="project" value="TreeGrafter"/>
</dbReference>
<gene>
    <name evidence="2" type="ORF">BGTH12_LOCUS2375</name>
</gene>
<dbReference type="AlphaFoldDB" id="A0A9W4D306"/>
<feature type="compositionally biased region" description="Basic residues" evidence="1">
    <location>
        <begin position="1"/>
        <end position="10"/>
    </location>
</feature>
<feature type="compositionally biased region" description="Basic residues" evidence="1">
    <location>
        <begin position="84"/>
        <end position="96"/>
    </location>
</feature>
<feature type="region of interest" description="Disordered" evidence="1">
    <location>
        <begin position="676"/>
        <end position="736"/>
    </location>
</feature>
<sequence>MSSRQLRKLQQKRDIETAKSRRKTEEESGDELEYEPFDLHKPAKSLFANFNDLGVEDVNDDTEEHENLPAEQQQVDTKSTPSCKRPRKVKKRSKKAAKSDANVVDRVNANDIERVLKELNIKTSVDNCTQALETSLVQDINEKKCAIFGIQSKHLKVANETRKLFGKAASVSKDDASGTVRQVRRRRQRGQDHPIDLETILRGYHAPGKGLSELTLRRNFFIQGKKEWPAGTSGRLTMEIVDDQASDGTIEFRYVHSQSYQEVQNTFHHYTEIGDPQNLIELLVREPDHISLLMQVSKIAQSQGDHALASDLLERALFYMGRATTTYFHTKLSQGKARLDFKRPENRELWLAGYQYIKSLMMKGTYKTALEWSKLIFNLDPVGDDYCMRLLIHNLALRAHESNWLLDLYDLFQDQWYANDGPLTTTPSLALAALQLRDQVKARKLLTESMTVIPWLFARLFSELNLDLPPSIWGNEPNTAAEILFTDLYISQTRDLWDTPEVTSILMEIGHSIKRDNHDTEKRFSQPLGLDVARFVYLDNSPGLMALVPGNLLHRRDNSDSDPLPPVENLISYEPQRLALTGQYRNVDAGGTDIVFDQIAAMANMLPRFPGQRNREENINGNISRQELEDLLVASSAGGNEFLSDNNQPGQRSVPLSIVQRLIEVFWRPREFDDEADGARLDQESSGWETSESEDDDDGARNNSERDGHAPNESLTNQENTRENKEPSSEGSHENI</sequence>
<organism evidence="2 3">
    <name type="scientific">Blumeria graminis f. sp. triticale</name>
    <dbReference type="NCBI Taxonomy" id="1689686"/>
    <lineage>
        <taxon>Eukaryota</taxon>
        <taxon>Fungi</taxon>
        <taxon>Dikarya</taxon>
        <taxon>Ascomycota</taxon>
        <taxon>Pezizomycotina</taxon>
        <taxon>Leotiomycetes</taxon>
        <taxon>Erysiphales</taxon>
        <taxon>Erysiphaceae</taxon>
        <taxon>Blumeria</taxon>
    </lineage>
</organism>
<comment type="caution">
    <text evidence="2">The sequence shown here is derived from an EMBL/GenBank/DDBJ whole genome shotgun (WGS) entry which is preliminary data.</text>
</comment>
<dbReference type="EMBL" id="CAJHIT010000004">
    <property type="protein sequence ID" value="CAD6501017.1"/>
    <property type="molecule type" value="Genomic_DNA"/>
</dbReference>
<name>A0A9W4D306_BLUGR</name>
<evidence type="ECO:0000313" key="3">
    <source>
        <dbReference type="Proteomes" id="UP000683417"/>
    </source>
</evidence>
<dbReference type="GO" id="GO:1990116">
    <property type="term" value="P:ribosome-associated ubiquitin-dependent protein catabolic process"/>
    <property type="evidence" value="ECO:0007669"/>
    <property type="project" value="TreeGrafter"/>
</dbReference>
<feature type="compositionally biased region" description="Acidic residues" evidence="1">
    <location>
        <begin position="55"/>
        <end position="64"/>
    </location>
</feature>
<feature type="compositionally biased region" description="Polar residues" evidence="1">
    <location>
        <begin position="70"/>
        <end position="81"/>
    </location>
</feature>
<protein>
    <submittedName>
        <fullName evidence="2">BgTH12-06717</fullName>
    </submittedName>
</protein>
<dbReference type="GO" id="GO:1990112">
    <property type="term" value="C:RQC complex"/>
    <property type="evidence" value="ECO:0007669"/>
    <property type="project" value="TreeGrafter"/>
</dbReference>
<dbReference type="PANTHER" id="PTHR22684">
    <property type="entry name" value="NULP1-RELATED"/>
    <property type="match status" value="1"/>
</dbReference>